<dbReference type="InterPro" id="IPR004255">
    <property type="entry name" value="O-acyltransferase_WSD1_N"/>
</dbReference>
<organism evidence="15 16">
    <name type="scientific">Prescottella agglutinans</name>
    <dbReference type="NCBI Taxonomy" id="1644129"/>
    <lineage>
        <taxon>Bacteria</taxon>
        <taxon>Bacillati</taxon>
        <taxon>Actinomycetota</taxon>
        <taxon>Actinomycetes</taxon>
        <taxon>Mycobacteriales</taxon>
        <taxon>Nocardiaceae</taxon>
        <taxon>Prescottella</taxon>
    </lineage>
</organism>
<name>A0A3S3AVA8_9NOCA</name>
<dbReference type="GO" id="GO:0051701">
    <property type="term" value="P:biological process involved in interaction with host"/>
    <property type="evidence" value="ECO:0007669"/>
    <property type="project" value="TreeGrafter"/>
</dbReference>
<sequence length="468" mass="50054">MPLPMSPADSVFLHGESREHPMHVGGLVLLQPPDGAEAHDVREMLDAAIARNQVTPLLGKRARRSVSSLGQWSWEPDSQFDIGHHIRHDALAQPGGMRELSALVSRLHSTLLDRNRPLWEMHLIEGLTSGRYAVYTKIHHSVADGVSAMRLLRRSLSIDSEKRDMPAPWEPRGRTERPTAEGGLLDVPLSAVRTAVDVVGEATGLVPAVTGSVLRALRKQGGPVSFAAPHSVLNVPITGARQFAARSWSLDRLRLVAKYADATINDVVLAMCSGALRGYLDADGALPDRSLVAMVPVSLRGERDQPQPIGTPDDQSGNRIGTLMCNLGTDLTDPAARLGRIHTSMAEGKAALRGMSTAQILATSALGSAPLALDMLLGHHGPVRPPYNLVISNVPGPNAPLYWNGARLEALYPLSLPLDGQALNITCTSTDDSISFGLTGCRRAVPRLARILDGLDAELDALEAAVGI</sequence>
<evidence type="ECO:0000256" key="1">
    <source>
        <dbReference type="ARBA" id="ARBA00004771"/>
    </source>
</evidence>
<comment type="pathway">
    <text evidence="1 11">Glycerolipid metabolism; triacylglycerol biosynthesis.</text>
</comment>
<dbReference type="GO" id="GO:0001666">
    <property type="term" value="P:response to hypoxia"/>
    <property type="evidence" value="ECO:0007669"/>
    <property type="project" value="TreeGrafter"/>
</dbReference>
<evidence type="ECO:0000313" key="15">
    <source>
        <dbReference type="EMBL" id="RVW09350.1"/>
    </source>
</evidence>
<dbReference type="OrthoDB" id="9810950at2"/>
<evidence type="ECO:0000256" key="11">
    <source>
        <dbReference type="RuleBase" id="RU361241"/>
    </source>
</evidence>
<evidence type="ECO:0000256" key="7">
    <source>
        <dbReference type="ARBA" id="ARBA00022798"/>
    </source>
</evidence>
<feature type="compositionally biased region" description="Basic and acidic residues" evidence="12">
    <location>
        <begin position="162"/>
        <end position="179"/>
    </location>
</feature>
<dbReference type="InterPro" id="IPR014292">
    <property type="entry name" value="Acyl_transf_WS/DGAT"/>
</dbReference>
<dbReference type="GO" id="GO:0071731">
    <property type="term" value="P:response to nitric oxide"/>
    <property type="evidence" value="ECO:0007669"/>
    <property type="project" value="TreeGrafter"/>
</dbReference>
<evidence type="ECO:0000259" key="13">
    <source>
        <dbReference type="Pfam" id="PF03007"/>
    </source>
</evidence>
<evidence type="ECO:0000256" key="12">
    <source>
        <dbReference type="SAM" id="MobiDB-lite"/>
    </source>
</evidence>
<dbReference type="GO" id="GO:0006071">
    <property type="term" value="P:glycerol metabolic process"/>
    <property type="evidence" value="ECO:0007669"/>
    <property type="project" value="UniProtKB-KW"/>
</dbReference>
<dbReference type="GO" id="GO:0004144">
    <property type="term" value="F:diacylglycerol O-acyltransferase activity"/>
    <property type="evidence" value="ECO:0007669"/>
    <property type="project" value="UniProtKB-EC"/>
</dbReference>
<evidence type="ECO:0000256" key="5">
    <source>
        <dbReference type="ARBA" id="ARBA00022516"/>
    </source>
</evidence>
<keyword evidence="8 11" id="KW-0443">Lipid metabolism</keyword>
<keyword evidence="7 11" id="KW-0319">Glycerol metabolism</keyword>
<evidence type="ECO:0000256" key="6">
    <source>
        <dbReference type="ARBA" id="ARBA00022679"/>
    </source>
</evidence>
<protein>
    <recommendedName>
        <fullName evidence="4 11">Diacylglycerol O-acyltransferase</fullName>
        <ecNumber evidence="4 11">2.3.1.20</ecNumber>
    </recommendedName>
</protein>
<dbReference type="SUPFAM" id="SSF52777">
    <property type="entry name" value="CoA-dependent acyltransferases"/>
    <property type="match status" value="1"/>
</dbReference>
<dbReference type="Pfam" id="PF03007">
    <property type="entry name" value="WS_DGAT_cat"/>
    <property type="match status" value="1"/>
</dbReference>
<comment type="pathway">
    <text evidence="2">Lipid metabolism.</text>
</comment>
<dbReference type="UniPathway" id="UPA00282"/>
<comment type="caution">
    <text evidence="15">The sequence shown here is derived from an EMBL/GenBank/DDBJ whole genome shotgun (WGS) entry which is preliminary data.</text>
</comment>
<evidence type="ECO:0000256" key="4">
    <source>
        <dbReference type="ARBA" id="ARBA00013244"/>
    </source>
</evidence>
<evidence type="ECO:0000313" key="16">
    <source>
        <dbReference type="Proteomes" id="UP000286208"/>
    </source>
</evidence>
<dbReference type="NCBIfam" id="TIGR02946">
    <property type="entry name" value="acyl_WS_DGAT"/>
    <property type="match status" value="1"/>
</dbReference>
<proteinExistence type="inferred from homology"/>
<evidence type="ECO:0000259" key="14">
    <source>
        <dbReference type="Pfam" id="PF06974"/>
    </source>
</evidence>
<dbReference type="PANTHER" id="PTHR31650:SF1">
    <property type="entry name" value="WAX ESTER SYNTHASE_DIACYLGLYCEROL ACYLTRANSFERASE 4-RELATED"/>
    <property type="match status" value="1"/>
</dbReference>
<feature type="domain" description="O-acyltransferase WSD1-like N-terminal" evidence="13">
    <location>
        <begin position="5"/>
        <end position="268"/>
    </location>
</feature>
<evidence type="ECO:0000256" key="2">
    <source>
        <dbReference type="ARBA" id="ARBA00005189"/>
    </source>
</evidence>
<dbReference type="PANTHER" id="PTHR31650">
    <property type="entry name" value="O-ACYLTRANSFERASE (WSD1-LIKE) FAMILY PROTEIN"/>
    <property type="match status" value="1"/>
</dbReference>
<dbReference type="InterPro" id="IPR009721">
    <property type="entry name" value="O-acyltransferase_WSD1_C"/>
</dbReference>
<keyword evidence="5 11" id="KW-0444">Lipid biosynthesis</keyword>
<keyword evidence="16" id="KW-1185">Reference proteome</keyword>
<reference evidence="15 16" key="1">
    <citation type="submission" date="2018-11" db="EMBL/GenBank/DDBJ databases">
        <title>Rhodococcus spongicola sp. nov. and Rhodococcus xishaensis sp. nov. from marine sponges.</title>
        <authorList>
            <person name="Li L."/>
            <person name="Lin H.W."/>
        </authorList>
    </citation>
    <scope>NUCLEOTIDE SEQUENCE [LARGE SCALE GENOMIC DNA]</scope>
    <source>
        <strain evidence="15 16">CCTCC AB2014297</strain>
    </source>
</reference>
<keyword evidence="9 11" id="KW-0012">Acyltransferase</keyword>
<feature type="region of interest" description="Disordered" evidence="12">
    <location>
        <begin position="162"/>
        <end position="181"/>
    </location>
</feature>
<evidence type="ECO:0000256" key="9">
    <source>
        <dbReference type="ARBA" id="ARBA00023315"/>
    </source>
</evidence>
<dbReference type="RefSeq" id="WP_127916150.1">
    <property type="nucleotide sequence ID" value="NZ_RKLP01000005.1"/>
</dbReference>
<gene>
    <name evidence="15" type="ORF">EGT67_11155</name>
</gene>
<accession>A0A3S3AVA8</accession>
<keyword evidence="6 11" id="KW-0808">Transferase</keyword>
<dbReference type="GO" id="GO:0005886">
    <property type="term" value="C:plasma membrane"/>
    <property type="evidence" value="ECO:0007669"/>
    <property type="project" value="TreeGrafter"/>
</dbReference>
<dbReference type="InterPro" id="IPR023213">
    <property type="entry name" value="CAT-like_dom_sf"/>
</dbReference>
<dbReference type="InterPro" id="IPR045034">
    <property type="entry name" value="O-acyltransferase_WSD1-like"/>
</dbReference>
<dbReference type="Proteomes" id="UP000286208">
    <property type="component" value="Unassembled WGS sequence"/>
</dbReference>
<dbReference type="GO" id="GO:0019432">
    <property type="term" value="P:triglyceride biosynthetic process"/>
    <property type="evidence" value="ECO:0007669"/>
    <property type="project" value="UniProtKB-UniPathway"/>
</dbReference>
<evidence type="ECO:0000256" key="8">
    <source>
        <dbReference type="ARBA" id="ARBA00023098"/>
    </source>
</evidence>
<dbReference type="Gene3D" id="3.30.559.10">
    <property type="entry name" value="Chloramphenicol acetyltransferase-like domain"/>
    <property type="match status" value="1"/>
</dbReference>
<dbReference type="EC" id="2.3.1.20" evidence="4 11"/>
<dbReference type="EMBL" id="RKLP01000005">
    <property type="protein sequence ID" value="RVW09350.1"/>
    <property type="molecule type" value="Genomic_DNA"/>
</dbReference>
<dbReference type="Pfam" id="PF06974">
    <property type="entry name" value="WS_DGAT_C"/>
    <property type="match status" value="1"/>
</dbReference>
<dbReference type="AlphaFoldDB" id="A0A3S3AVA8"/>
<comment type="catalytic activity">
    <reaction evidence="10 11">
        <text>an acyl-CoA + a 1,2-diacyl-sn-glycerol = a triacyl-sn-glycerol + CoA</text>
        <dbReference type="Rhea" id="RHEA:10868"/>
        <dbReference type="ChEBI" id="CHEBI:17815"/>
        <dbReference type="ChEBI" id="CHEBI:57287"/>
        <dbReference type="ChEBI" id="CHEBI:58342"/>
        <dbReference type="ChEBI" id="CHEBI:64615"/>
        <dbReference type="EC" id="2.3.1.20"/>
    </reaction>
</comment>
<feature type="domain" description="O-acyltransferase WSD1 C-terminal" evidence="14">
    <location>
        <begin position="317"/>
        <end position="462"/>
    </location>
</feature>
<evidence type="ECO:0000256" key="10">
    <source>
        <dbReference type="ARBA" id="ARBA00048109"/>
    </source>
</evidence>
<comment type="similarity">
    <text evidence="3 11">Belongs to the long-chain O-acyltransferase family.</text>
</comment>
<evidence type="ECO:0000256" key="3">
    <source>
        <dbReference type="ARBA" id="ARBA00009587"/>
    </source>
</evidence>